<dbReference type="Proteomes" id="UP000556700">
    <property type="component" value="Unassembled WGS sequence"/>
</dbReference>
<sequence>MKLTINYILLIFCCFGSFYSFAQKNIVVNGRVINHKAESSIESATVYLIHSKDSSVIAYTISDKYGRFKLETRSKAENVIFRISAEGYQEISKTLENISEDLDLGVFKLLEYENKLNEVIIKSIAPPIRIKKDTLEFNASSFKLRPDANVETLLRQLPGVTIDADKKIMVNGKEVNQILLNGKPFFGEDGKIALQNLPSEIIKKIQISNTKTKEEEFTKQASSSNKASINLTIEKDKSKGFFGKFLGGYGSSDRYESSALLSYFKDKRRISFLASSNNINATGFSMDEVFDNMRGGRNSGSRGPVIGRGPGIIKSNLIGLNYVDEWFKGNKSNGNYFFTDSDSENNNRTSELTLLPESSLLAESTTKTKRGFSKHNADFNLEFDISAMTKIIITPKLDIGNTTEAVSFYRKTTDDNDQLINTTDSDNSNQTDNTNFQNNISVFTKTKKKGRYFTANFSNENSKTDSNSIIESTTIYQQGDTPDDIRNQNVKAVNKRDSYLNSLRYTEPLTDSLSLNFNINTEWEKIVDDKKTYDRNYTVHQLVDSLTNYSLSTRFQINPKVGFTINKSKLNLTVSTGTYFVTAQNNAEYINQITSLNKNYIIPEGSLKGSYQFTEEKGLYMFYERRFLIPKDYQILAVPNLDNPLVTRTGNPDLKASTSHVAYFTYTSYNPQTLSGYDIYSNTTIYDNQIIAASAFNSAGRQISTYQNVYGTYNTLLGIEWNKTIKKNLHVFLLMFAINTDYLLDKGFTNGQLYSAKTLRFSPVLQLSYDYGKLMSIKPRYSFAYNDTKYTNSFINSTSNKLHNFNIETTCYWPKSWVFGNDFGYTYNSDISGPYKKYFYLWNTSLSYKFAKDKMTFKVKVYDLLNQNQSTSRTITPTAVVDAENTVLKRYVMFSLLYKFQNFATKKKN</sequence>
<comment type="caution">
    <text evidence="2">The sequence shown here is derived from an EMBL/GenBank/DDBJ whole genome shotgun (WGS) entry which is preliminary data.</text>
</comment>
<gene>
    <name evidence="2" type="ORF">FLACHUCJ7_04311</name>
</gene>
<evidence type="ECO:0000313" key="3">
    <source>
        <dbReference type="Proteomes" id="UP000556700"/>
    </source>
</evidence>
<accession>A0A6V6ZDW5</accession>
<dbReference type="Pfam" id="PF14905">
    <property type="entry name" value="OMP_b-brl_3"/>
    <property type="match status" value="2"/>
</dbReference>
<protein>
    <recommendedName>
        <fullName evidence="1">Outer membrane protein beta-barrel domain-containing protein</fullName>
    </recommendedName>
</protein>
<evidence type="ECO:0000259" key="1">
    <source>
        <dbReference type="Pfam" id="PF14905"/>
    </source>
</evidence>
<name>A0A6V6ZDW5_9FLAO</name>
<dbReference type="AlphaFoldDB" id="A0A6V6ZDW5"/>
<dbReference type="SUPFAM" id="SSF56935">
    <property type="entry name" value="Porins"/>
    <property type="match status" value="1"/>
</dbReference>
<proteinExistence type="predicted"/>
<reference evidence="2 3" key="1">
    <citation type="submission" date="2020-06" db="EMBL/GenBank/DDBJ databases">
        <authorList>
            <person name="Criscuolo A."/>
        </authorList>
    </citation>
    <scope>NUCLEOTIDE SEQUENCE [LARGE SCALE GENOMIC DNA]</scope>
    <source>
        <strain evidence="3">CIP 110025</strain>
    </source>
</reference>
<dbReference type="InterPro" id="IPR041700">
    <property type="entry name" value="OMP_b-brl_3"/>
</dbReference>
<dbReference type="RefSeq" id="WP_031455437.1">
    <property type="nucleotide sequence ID" value="NZ_CAIJDO010000277.1"/>
</dbReference>
<dbReference type="InterPro" id="IPR008969">
    <property type="entry name" value="CarboxyPept-like_regulatory"/>
</dbReference>
<dbReference type="SUPFAM" id="SSF49464">
    <property type="entry name" value="Carboxypeptidase regulatory domain-like"/>
    <property type="match status" value="1"/>
</dbReference>
<feature type="domain" description="Outer membrane protein beta-barrel" evidence="1">
    <location>
        <begin position="765"/>
        <end position="898"/>
    </location>
</feature>
<organism evidence="2 3">
    <name type="scientific">Flavobacterium chungangense</name>
    <dbReference type="NCBI Taxonomy" id="554283"/>
    <lineage>
        <taxon>Bacteria</taxon>
        <taxon>Pseudomonadati</taxon>
        <taxon>Bacteroidota</taxon>
        <taxon>Flavobacteriia</taxon>
        <taxon>Flavobacteriales</taxon>
        <taxon>Flavobacteriaceae</taxon>
        <taxon>Flavobacterium</taxon>
    </lineage>
</organism>
<dbReference type="EMBL" id="CAIJDO010000277">
    <property type="protein sequence ID" value="CAD0009614.1"/>
    <property type="molecule type" value="Genomic_DNA"/>
</dbReference>
<feature type="domain" description="Outer membrane protein beta-barrel" evidence="1">
    <location>
        <begin position="445"/>
        <end position="738"/>
    </location>
</feature>
<evidence type="ECO:0000313" key="2">
    <source>
        <dbReference type="EMBL" id="CAD0009614.1"/>
    </source>
</evidence>
<keyword evidence="3" id="KW-1185">Reference proteome</keyword>